<organism evidence="2">
    <name type="scientific">Tanacetum cinerariifolium</name>
    <name type="common">Dalmatian daisy</name>
    <name type="synonym">Chrysanthemum cinerariifolium</name>
    <dbReference type="NCBI Taxonomy" id="118510"/>
    <lineage>
        <taxon>Eukaryota</taxon>
        <taxon>Viridiplantae</taxon>
        <taxon>Streptophyta</taxon>
        <taxon>Embryophyta</taxon>
        <taxon>Tracheophyta</taxon>
        <taxon>Spermatophyta</taxon>
        <taxon>Magnoliopsida</taxon>
        <taxon>eudicotyledons</taxon>
        <taxon>Gunneridae</taxon>
        <taxon>Pentapetalae</taxon>
        <taxon>asterids</taxon>
        <taxon>campanulids</taxon>
        <taxon>Asterales</taxon>
        <taxon>Asteraceae</taxon>
        <taxon>Asteroideae</taxon>
        <taxon>Anthemideae</taxon>
        <taxon>Anthemidinae</taxon>
        <taxon>Tanacetum</taxon>
    </lineage>
</organism>
<feature type="compositionally biased region" description="Basic residues" evidence="1">
    <location>
        <begin position="163"/>
        <end position="172"/>
    </location>
</feature>
<dbReference type="AlphaFoldDB" id="A0A6L2KAP2"/>
<feature type="compositionally biased region" description="Gly residues" evidence="1">
    <location>
        <begin position="90"/>
        <end position="103"/>
    </location>
</feature>
<dbReference type="EMBL" id="BKCJ010002119">
    <property type="protein sequence ID" value="GEU46396.1"/>
    <property type="molecule type" value="Genomic_DNA"/>
</dbReference>
<dbReference type="PANTHER" id="PTHR33325:SF11">
    <property type="entry name" value="COLD SHOCK DOMAIN-CONTAINING PROTEIN 4-LIKE"/>
    <property type="match status" value="1"/>
</dbReference>
<comment type="caution">
    <text evidence="2">The sequence shown here is derived from an EMBL/GenBank/DDBJ whole genome shotgun (WGS) entry which is preliminary data.</text>
</comment>
<evidence type="ECO:0000313" key="2">
    <source>
        <dbReference type="EMBL" id="GEU46396.1"/>
    </source>
</evidence>
<sequence length="234" mass="25738">MDLCWSPTDPIFALYVRELNGRNQPAKGFKKYCDLISCLLVAEQNNELLMKNHESGSTGPSSLSKANVVTYNQNRGRGHGSNRRRRRGSGRGCGHGQGRGFGQGQEAPTVVHEDNAACIAQLKDGYIKGDRTKNILPKVVSKKKRGSVKEEKDQRLIDIHMKVKKQKQKKRKPKDENKNLEALDKREGTENPGSLSAIAAFDPNMMMLSLATTVDEKSSILSTNATGQIASGDT</sequence>
<feature type="compositionally biased region" description="Basic and acidic residues" evidence="1">
    <location>
        <begin position="173"/>
        <end position="189"/>
    </location>
</feature>
<reference evidence="2" key="1">
    <citation type="journal article" date="2019" name="Sci. Rep.">
        <title>Draft genome of Tanacetum cinerariifolium, the natural source of mosquito coil.</title>
        <authorList>
            <person name="Yamashiro T."/>
            <person name="Shiraishi A."/>
            <person name="Satake H."/>
            <person name="Nakayama K."/>
        </authorList>
    </citation>
    <scope>NUCLEOTIDE SEQUENCE</scope>
</reference>
<feature type="region of interest" description="Disordered" evidence="1">
    <location>
        <begin position="163"/>
        <end position="196"/>
    </location>
</feature>
<name>A0A6L2KAP2_TANCI</name>
<feature type="compositionally biased region" description="Basic residues" evidence="1">
    <location>
        <begin position="76"/>
        <end position="89"/>
    </location>
</feature>
<gene>
    <name evidence="2" type="ORF">Tci_018374</name>
</gene>
<dbReference type="PANTHER" id="PTHR33325">
    <property type="entry name" value="ZINC FINGER, CCHC-TYPE-RELATED"/>
    <property type="match status" value="1"/>
</dbReference>
<feature type="region of interest" description="Disordered" evidence="1">
    <location>
        <begin position="71"/>
        <end position="105"/>
    </location>
</feature>
<protein>
    <submittedName>
        <fullName evidence="2">Uncharacterized protein</fullName>
    </submittedName>
</protein>
<evidence type="ECO:0000256" key="1">
    <source>
        <dbReference type="SAM" id="MobiDB-lite"/>
    </source>
</evidence>
<accession>A0A6L2KAP2</accession>
<proteinExistence type="predicted"/>